<accession>M0KYU5</accession>
<feature type="domain" description="HNH nuclease" evidence="2">
    <location>
        <begin position="149"/>
        <end position="199"/>
    </location>
</feature>
<dbReference type="Proteomes" id="UP000011623">
    <property type="component" value="Unassembled WGS sequence"/>
</dbReference>
<organism evidence="3 4">
    <name type="scientific">Haloarcula amylolytica JCM 13557</name>
    <dbReference type="NCBI Taxonomy" id="1227452"/>
    <lineage>
        <taxon>Archaea</taxon>
        <taxon>Methanobacteriati</taxon>
        <taxon>Methanobacteriota</taxon>
        <taxon>Stenosarchaea group</taxon>
        <taxon>Halobacteria</taxon>
        <taxon>Halobacteriales</taxon>
        <taxon>Haloarculaceae</taxon>
        <taxon>Haloarcula</taxon>
    </lineage>
</organism>
<protein>
    <recommendedName>
        <fullName evidence="2">HNH nuclease domain-containing protein</fullName>
    </recommendedName>
</protein>
<proteinExistence type="predicted"/>
<keyword evidence="4" id="KW-1185">Reference proteome</keyword>
<dbReference type="PATRIC" id="fig|1227452.3.peg.600"/>
<gene>
    <name evidence="3" type="ORF">C442_02986</name>
</gene>
<dbReference type="Pfam" id="PF13391">
    <property type="entry name" value="HNH_2"/>
    <property type="match status" value="1"/>
</dbReference>
<evidence type="ECO:0000256" key="1">
    <source>
        <dbReference type="SAM" id="MobiDB-lite"/>
    </source>
</evidence>
<feature type="region of interest" description="Disordered" evidence="1">
    <location>
        <begin position="97"/>
        <end position="133"/>
    </location>
</feature>
<sequence>MPGKQWDRDEYLVTLDLYLNQDDYLEDSSDETVQKIAALIGRSPGAVAMRLGNYRALDPSGTKGLTNYNEACYEIWKEFYGNENELAWEAKRARERLEGGHDEPDRTGGDVNDGSQGEIETGEKISTTTSRIGQSDFRATTRDRYGDECVLCNISEVGLLQAGHILDWSDDEVYRGNPANGLLLCYNHHRAFDLNLFTLTGDGELVVNPDFEPDDEFMKRTLLDREGEKISLPQEPSSAEFLEKHNKRIPWWPPEERPNA</sequence>
<evidence type="ECO:0000313" key="4">
    <source>
        <dbReference type="Proteomes" id="UP000011623"/>
    </source>
</evidence>
<dbReference type="AlphaFoldDB" id="M0KYU5"/>
<feature type="compositionally biased region" description="Basic and acidic residues" evidence="1">
    <location>
        <begin position="97"/>
        <end position="108"/>
    </location>
</feature>
<reference evidence="3 4" key="1">
    <citation type="journal article" date="2014" name="PLoS Genet.">
        <title>Phylogenetically driven sequencing of extremely halophilic archaea reveals strategies for static and dynamic osmo-response.</title>
        <authorList>
            <person name="Becker E.A."/>
            <person name="Seitzer P.M."/>
            <person name="Tritt A."/>
            <person name="Larsen D."/>
            <person name="Krusor M."/>
            <person name="Yao A.I."/>
            <person name="Wu D."/>
            <person name="Madern D."/>
            <person name="Eisen J.A."/>
            <person name="Darling A.E."/>
            <person name="Facciotti M.T."/>
        </authorList>
    </citation>
    <scope>NUCLEOTIDE SEQUENCE [LARGE SCALE GENOMIC DNA]</scope>
    <source>
        <strain evidence="3 4">JCM 13557</strain>
    </source>
</reference>
<evidence type="ECO:0000313" key="3">
    <source>
        <dbReference type="EMBL" id="EMA25389.1"/>
    </source>
</evidence>
<dbReference type="InterPro" id="IPR003615">
    <property type="entry name" value="HNH_nuc"/>
</dbReference>
<dbReference type="RefSeq" id="WP_008307684.1">
    <property type="nucleotide sequence ID" value="NZ_AOLW01000007.1"/>
</dbReference>
<dbReference type="EMBL" id="AOLW01000007">
    <property type="protein sequence ID" value="EMA25389.1"/>
    <property type="molecule type" value="Genomic_DNA"/>
</dbReference>
<evidence type="ECO:0000259" key="2">
    <source>
        <dbReference type="Pfam" id="PF13391"/>
    </source>
</evidence>
<feature type="compositionally biased region" description="Polar residues" evidence="1">
    <location>
        <begin position="124"/>
        <end position="133"/>
    </location>
</feature>
<comment type="caution">
    <text evidence="3">The sequence shown here is derived from an EMBL/GenBank/DDBJ whole genome shotgun (WGS) entry which is preliminary data.</text>
</comment>
<name>M0KYU5_9EURY</name>